<dbReference type="AlphaFoldDB" id="A0A0H2UFR7"/>
<dbReference type="PANTHER" id="PTHR13194">
    <property type="entry name" value="COMPLEX I INTERMEDIATE-ASSOCIATED PROTEIN 30"/>
    <property type="match status" value="1"/>
</dbReference>
<name>A0A0H2UFR7_MAGP6</name>
<reference evidence="2" key="2">
    <citation type="submission" date="2011-03" db="EMBL/GenBank/DDBJ databases">
        <title>Annotation of Magnaporthe poae ATCC 64411.</title>
        <authorList>
            <person name="Ma L.-J."/>
            <person name="Dead R."/>
            <person name="Young S.K."/>
            <person name="Zeng Q."/>
            <person name="Gargeya S."/>
            <person name="Fitzgerald M."/>
            <person name="Haas B."/>
            <person name="Abouelleil A."/>
            <person name="Alvarado L."/>
            <person name="Arachchi H.M."/>
            <person name="Berlin A."/>
            <person name="Brown A."/>
            <person name="Chapman S.B."/>
            <person name="Chen Z."/>
            <person name="Dunbar C."/>
            <person name="Freedman E."/>
            <person name="Gearin G."/>
            <person name="Gellesch M."/>
            <person name="Goldberg J."/>
            <person name="Griggs A."/>
            <person name="Gujja S."/>
            <person name="Heiman D."/>
            <person name="Howarth C."/>
            <person name="Larson L."/>
            <person name="Lui A."/>
            <person name="MacDonald P.J.P."/>
            <person name="Mehta T."/>
            <person name="Montmayeur A."/>
            <person name="Murphy C."/>
            <person name="Neiman D."/>
            <person name="Pearson M."/>
            <person name="Priest M."/>
            <person name="Roberts A."/>
            <person name="Saif S."/>
            <person name="Shea T."/>
            <person name="Shenoy N."/>
            <person name="Sisk P."/>
            <person name="Stolte C."/>
            <person name="Sykes S."/>
            <person name="Yandava C."/>
            <person name="Wortman J."/>
            <person name="Nusbaum C."/>
            <person name="Birren B."/>
        </authorList>
    </citation>
    <scope>NUCLEOTIDE SEQUENCE</scope>
    <source>
        <strain evidence="2">ATCC 64411</strain>
    </source>
</reference>
<dbReference type="OrthoDB" id="426386at2759"/>
<evidence type="ECO:0000259" key="1">
    <source>
        <dbReference type="Pfam" id="PF08547"/>
    </source>
</evidence>
<protein>
    <submittedName>
        <fullName evidence="2">CIA30 family protein</fullName>
    </submittedName>
</protein>
<gene>
    <name evidence="2" type="ORF">MAPG_12035</name>
</gene>
<organism evidence="2">
    <name type="scientific">Magnaporthiopsis poae (strain ATCC 64411 / 73-15)</name>
    <name type="common">Kentucky bluegrass fungus</name>
    <name type="synonym">Magnaporthe poae</name>
    <dbReference type="NCBI Taxonomy" id="644358"/>
    <lineage>
        <taxon>Eukaryota</taxon>
        <taxon>Fungi</taxon>
        <taxon>Dikarya</taxon>
        <taxon>Ascomycota</taxon>
        <taxon>Pezizomycotina</taxon>
        <taxon>Sordariomycetes</taxon>
        <taxon>Sordariomycetidae</taxon>
        <taxon>Magnaporthales</taxon>
        <taxon>Magnaporthaceae</taxon>
        <taxon>Magnaporthiopsis</taxon>
    </lineage>
</organism>
<dbReference type="PANTHER" id="PTHR13194:SF19">
    <property type="entry name" value="NAD(P)-BINDING ROSSMANN-FOLD SUPERFAMILY PROTEIN"/>
    <property type="match status" value="1"/>
</dbReference>
<dbReference type="GO" id="GO:0051082">
    <property type="term" value="F:unfolded protein binding"/>
    <property type="evidence" value="ECO:0007669"/>
    <property type="project" value="TreeGrafter"/>
</dbReference>
<sequence length="174" mass="18604">LTGASGLVVEIIVPKSSASNGGGACTPSSSSSSCCSADGKKGKTFALTLKNDVLPALPDGRDQSTVSWEYAFCVLPEQGDQVKTRRVEMPLSGFKATNRGREVKDAKLDLANIKRISFMMRSFFGNQDGDFKLTMNYLAAMGPAKVVDGASKGGKQAATKERRGVLGWLYSWVR</sequence>
<proteinExistence type="predicted"/>
<evidence type="ECO:0000313" key="2">
    <source>
        <dbReference type="EMBL" id="KLU93094.1"/>
    </source>
</evidence>
<accession>A0A0H2UFR7</accession>
<dbReference type="VEuPathDB" id="FungiDB:MAPG_12035"/>
<dbReference type="InterPro" id="IPR013857">
    <property type="entry name" value="NADH-UbQ_OxRdtase-assoc_prot30"/>
</dbReference>
<dbReference type="InterPro" id="IPR039131">
    <property type="entry name" value="NDUFAF1"/>
</dbReference>
<dbReference type="Pfam" id="PF08547">
    <property type="entry name" value="CIA30"/>
    <property type="match status" value="1"/>
</dbReference>
<feature type="domain" description="NADH:ubiquinone oxidoreductase intermediate-associated protein 30" evidence="1">
    <location>
        <begin position="42"/>
        <end position="134"/>
    </location>
</feature>
<dbReference type="EMBL" id="GL877093">
    <property type="protein sequence ID" value="KLU93094.1"/>
    <property type="molecule type" value="Genomic_DNA"/>
</dbReference>
<feature type="non-terminal residue" evidence="2">
    <location>
        <position position="1"/>
    </location>
</feature>
<reference evidence="2" key="1">
    <citation type="submission" date="2010-05" db="EMBL/GenBank/DDBJ databases">
        <title>The Genome Sequence of Magnaporthe poae strain ATCC 64411.</title>
        <authorList>
            <consortium name="The Broad Institute Genome Sequencing Platform"/>
            <consortium name="Broad Institute Genome Sequencing Center for Infectious Disease"/>
            <person name="Ma L.-J."/>
            <person name="Dead R."/>
            <person name="Young S."/>
            <person name="Zeng Q."/>
            <person name="Koehrsen M."/>
            <person name="Alvarado L."/>
            <person name="Berlin A."/>
            <person name="Chapman S.B."/>
            <person name="Chen Z."/>
            <person name="Freedman E."/>
            <person name="Gellesch M."/>
            <person name="Goldberg J."/>
            <person name="Griggs A."/>
            <person name="Gujja S."/>
            <person name="Heilman E.R."/>
            <person name="Heiman D."/>
            <person name="Hepburn T."/>
            <person name="Howarth C."/>
            <person name="Jen D."/>
            <person name="Larson L."/>
            <person name="Mehta T."/>
            <person name="Neiman D."/>
            <person name="Pearson M."/>
            <person name="Roberts A."/>
            <person name="Saif S."/>
            <person name="Shea T."/>
            <person name="Shenoy N."/>
            <person name="Sisk P."/>
            <person name="Stolte C."/>
            <person name="Sykes S."/>
            <person name="Walk T."/>
            <person name="White J."/>
            <person name="Yandava C."/>
            <person name="Haas B."/>
            <person name="Nusbaum C."/>
            <person name="Birren B."/>
        </authorList>
    </citation>
    <scope>NUCLEOTIDE SEQUENCE</scope>
    <source>
        <strain evidence="2">ATCC 64411</strain>
    </source>
</reference>
<dbReference type="GO" id="GO:0010257">
    <property type="term" value="P:NADH dehydrogenase complex assembly"/>
    <property type="evidence" value="ECO:0007669"/>
    <property type="project" value="TreeGrafter"/>
</dbReference>